<reference evidence="2" key="1">
    <citation type="submission" date="2019-08" db="EMBL/GenBank/DDBJ databases">
        <authorList>
            <person name="Kucharzyk K."/>
            <person name="Murdoch R.W."/>
            <person name="Higgins S."/>
            <person name="Loffler F."/>
        </authorList>
    </citation>
    <scope>NUCLEOTIDE SEQUENCE</scope>
</reference>
<gene>
    <name evidence="2" type="ORF">SDC9_161245</name>
</gene>
<organism evidence="2">
    <name type="scientific">bioreactor metagenome</name>
    <dbReference type="NCBI Taxonomy" id="1076179"/>
    <lineage>
        <taxon>unclassified sequences</taxon>
        <taxon>metagenomes</taxon>
        <taxon>ecological metagenomes</taxon>
    </lineage>
</organism>
<protein>
    <submittedName>
        <fullName evidence="2">Uncharacterized protein</fullName>
    </submittedName>
</protein>
<sequence length="103" mass="11467">MQCSGVKPVAEGDAVVRFGQGEGVSGPDAVLFSGAGKEFPYGPGDFQPGFFSDGFPFFRSRDVEGGEGSDQQQRERKRQNGFDCHDFHLIYWTSIFLWRPPSR</sequence>
<dbReference type="EMBL" id="VSSQ01060477">
    <property type="protein sequence ID" value="MPN13919.1"/>
    <property type="molecule type" value="Genomic_DNA"/>
</dbReference>
<dbReference type="AlphaFoldDB" id="A0A645FKQ0"/>
<evidence type="ECO:0000313" key="2">
    <source>
        <dbReference type="EMBL" id="MPN13919.1"/>
    </source>
</evidence>
<evidence type="ECO:0000256" key="1">
    <source>
        <dbReference type="SAM" id="MobiDB-lite"/>
    </source>
</evidence>
<proteinExistence type="predicted"/>
<feature type="region of interest" description="Disordered" evidence="1">
    <location>
        <begin position="60"/>
        <end position="79"/>
    </location>
</feature>
<accession>A0A645FKQ0</accession>
<name>A0A645FKQ0_9ZZZZ</name>
<comment type="caution">
    <text evidence="2">The sequence shown here is derived from an EMBL/GenBank/DDBJ whole genome shotgun (WGS) entry which is preliminary data.</text>
</comment>